<dbReference type="STRING" id="187979.ERS852385_02165"/>
<dbReference type="EC" id="3.-.-.-" evidence="2"/>
<keyword evidence="2" id="KW-0378">Hydrolase</keyword>
<evidence type="ECO:0000313" key="2">
    <source>
        <dbReference type="EMBL" id="CUO11469.1"/>
    </source>
</evidence>
<name>A0A174CH13_9FIRM</name>
<dbReference type="PANTHER" id="PTHR10587:SF125">
    <property type="entry name" value="POLYSACCHARIDE DEACETYLASE YHEN-RELATED"/>
    <property type="match status" value="1"/>
</dbReference>
<dbReference type="AlphaFoldDB" id="A0A174CH13"/>
<sequence length="320" mass="35160">MRIMESRAQMRKEKTMDRIGGATGLVRRLMLGSIVLLASISLLAGCGRQQAESPESSSSADVAESSSRAGSSCVIVDDAFSNLQMTDPTIPVYDKYTLSERRAKGLTTTMPDLTPYKEGKVVYLTFDDGPDEKNTPAILDILKENGVQATFYVTGQHAELHPDVLQRIYAEHHAIGNHSYDHDYKKLYVSPETFLSEMERTDEIIHGILGVRPLILRAPGGVIGHFTKAYDPALKASGYVEHDWNVSSADAAPNHPVAQDFIDNIDSQTDKPVAAHAAIILMHCSEGHEETVKALPEIIRILKAKGYTFGVITPMTPQPW</sequence>
<evidence type="ECO:0000259" key="1">
    <source>
        <dbReference type="PROSITE" id="PS51677"/>
    </source>
</evidence>
<accession>A0A174CH13</accession>
<dbReference type="InterPro" id="IPR050248">
    <property type="entry name" value="Polysacc_deacetylase_ArnD"/>
</dbReference>
<feature type="domain" description="NodB homology" evidence="1">
    <location>
        <begin position="120"/>
        <end position="310"/>
    </location>
</feature>
<reference evidence="2 3" key="1">
    <citation type="submission" date="2015-09" db="EMBL/GenBank/DDBJ databases">
        <authorList>
            <consortium name="Pathogen Informatics"/>
        </authorList>
    </citation>
    <scope>NUCLEOTIDE SEQUENCE [LARGE SCALE GENOMIC DNA]</scope>
    <source>
        <strain evidence="2 3">2789STDY5608828</strain>
    </source>
</reference>
<evidence type="ECO:0000313" key="3">
    <source>
        <dbReference type="Proteomes" id="UP000095546"/>
    </source>
</evidence>
<keyword evidence="3" id="KW-1185">Reference proteome</keyword>
<dbReference type="Pfam" id="PF01522">
    <property type="entry name" value="Polysacc_deac_1"/>
    <property type="match status" value="1"/>
</dbReference>
<dbReference type="GO" id="GO:0005975">
    <property type="term" value="P:carbohydrate metabolic process"/>
    <property type="evidence" value="ECO:0007669"/>
    <property type="project" value="InterPro"/>
</dbReference>
<dbReference type="Gene3D" id="3.20.20.370">
    <property type="entry name" value="Glycoside hydrolase/deacetylase"/>
    <property type="match status" value="1"/>
</dbReference>
<dbReference type="InterPro" id="IPR002509">
    <property type="entry name" value="NODB_dom"/>
</dbReference>
<gene>
    <name evidence="2" type="primary">pdaA_2</name>
    <name evidence="2" type="ORF">ERS852385_02165</name>
</gene>
<organism evidence="2 3">
    <name type="scientific">Mitsuokella jalaludinii</name>
    <dbReference type="NCBI Taxonomy" id="187979"/>
    <lineage>
        <taxon>Bacteria</taxon>
        <taxon>Bacillati</taxon>
        <taxon>Bacillota</taxon>
        <taxon>Negativicutes</taxon>
        <taxon>Selenomonadales</taxon>
        <taxon>Selenomonadaceae</taxon>
        <taxon>Mitsuokella</taxon>
    </lineage>
</organism>
<dbReference type="CDD" id="cd10944">
    <property type="entry name" value="CE4_SmPgdA_like"/>
    <property type="match status" value="1"/>
</dbReference>
<dbReference type="PROSITE" id="PS51677">
    <property type="entry name" value="NODB"/>
    <property type="match status" value="1"/>
</dbReference>
<protein>
    <submittedName>
        <fullName evidence="2">Probable polysaccharide deacetylase pdaA</fullName>
        <ecNumber evidence="2">3.-.-.-</ecNumber>
    </submittedName>
</protein>
<dbReference type="SUPFAM" id="SSF88713">
    <property type="entry name" value="Glycoside hydrolase/deacetylase"/>
    <property type="match status" value="1"/>
</dbReference>
<dbReference type="EMBL" id="CYYU01000031">
    <property type="protein sequence ID" value="CUO11469.1"/>
    <property type="molecule type" value="Genomic_DNA"/>
</dbReference>
<dbReference type="eggNOG" id="COG0726">
    <property type="taxonomic scope" value="Bacteria"/>
</dbReference>
<dbReference type="GO" id="GO:0016810">
    <property type="term" value="F:hydrolase activity, acting on carbon-nitrogen (but not peptide) bonds"/>
    <property type="evidence" value="ECO:0007669"/>
    <property type="project" value="InterPro"/>
</dbReference>
<proteinExistence type="predicted"/>
<dbReference type="InterPro" id="IPR011330">
    <property type="entry name" value="Glyco_hydro/deAcase_b/a-brl"/>
</dbReference>
<dbReference type="Proteomes" id="UP000095546">
    <property type="component" value="Unassembled WGS sequence"/>
</dbReference>
<dbReference type="PANTHER" id="PTHR10587">
    <property type="entry name" value="GLYCOSYL TRANSFERASE-RELATED"/>
    <property type="match status" value="1"/>
</dbReference>